<proteinExistence type="predicted"/>
<evidence type="ECO:0000313" key="2">
    <source>
        <dbReference type="Proteomes" id="UP000814003"/>
    </source>
</evidence>
<sequence>MAIQTSGLLLVLKAGSSSLKSSLFGGIAYEQINLWLRDRATWIGRVGPDVVL</sequence>
<reference evidence="1 2" key="1">
    <citation type="submission" date="2019-11" db="EMBL/GenBank/DDBJ databases">
        <title>Epiphytic Pseudomonas syringae from cherry orchards.</title>
        <authorList>
            <person name="Hulin M.T."/>
        </authorList>
    </citation>
    <scope>NUCLEOTIDE SEQUENCE [LARGE SCALE GENOMIC DNA]</scope>
    <source>
        <strain evidence="1 2">PA-6-5B</strain>
    </source>
</reference>
<organism evidence="1 2">
    <name type="scientific">Pseudomonas gessardii</name>
    <dbReference type="NCBI Taxonomy" id="78544"/>
    <lineage>
        <taxon>Bacteria</taxon>
        <taxon>Pseudomonadati</taxon>
        <taxon>Pseudomonadota</taxon>
        <taxon>Gammaproteobacteria</taxon>
        <taxon>Pseudomonadales</taxon>
        <taxon>Pseudomonadaceae</taxon>
        <taxon>Pseudomonas</taxon>
    </lineage>
</organism>
<gene>
    <name evidence="1" type="ORF">GIW56_19470</name>
</gene>
<accession>A0ABS9F9K1</accession>
<evidence type="ECO:0000313" key="1">
    <source>
        <dbReference type="EMBL" id="MCF5109020.1"/>
    </source>
</evidence>
<dbReference type="EMBL" id="WKED01000039">
    <property type="protein sequence ID" value="MCF5109020.1"/>
    <property type="molecule type" value="Genomic_DNA"/>
</dbReference>
<name>A0ABS9F9K1_9PSED</name>
<dbReference type="Proteomes" id="UP000814003">
    <property type="component" value="Unassembled WGS sequence"/>
</dbReference>
<dbReference type="RefSeq" id="WP_236310073.1">
    <property type="nucleotide sequence ID" value="NZ_WKED01000039.1"/>
</dbReference>
<keyword evidence="2" id="KW-1185">Reference proteome</keyword>
<comment type="caution">
    <text evidence="1">The sequence shown here is derived from an EMBL/GenBank/DDBJ whole genome shotgun (WGS) entry which is preliminary data.</text>
</comment>
<protein>
    <submittedName>
        <fullName evidence="1">Uncharacterized protein</fullName>
    </submittedName>
</protein>